<gene>
    <name evidence="2" type="ORF">MHI_LOCUS605900</name>
</gene>
<dbReference type="AlphaFoldDB" id="A0A6V7H8P4"/>
<accession>A0A6V7H8P4</accession>
<dbReference type="EMBL" id="CAJDYZ010008903">
    <property type="protein sequence ID" value="CAD1475905.1"/>
    <property type="molecule type" value="Genomic_DNA"/>
</dbReference>
<evidence type="ECO:0000313" key="2">
    <source>
        <dbReference type="EMBL" id="CAD1475905.1"/>
    </source>
</evidence>
<proteinExistence type="predicted"/>
<keyword evidence="1" id="KW-0812">Transmembrane</keyword>
<dbReference type="Proteomes" id="UP000752696">
    <property type="component" value="Unassembled WGS sequence"/>
</dbReference>
<name>A0A6V7H8P4_9HYME</name>
<keyword evidence="1" id="KW-1133">Transmembrane helix</keyword>
<feature type="non-terminal residue" evidence="2">
    <location>
        <position position="99"/>
    </location>
</feature>
<comment type="caution">
    <text evidence="2">The sequence shown here is derived from an EMBL/GenBank/DDBJ whole genome shotgun (WGS) entry which is preliminary data.</text>
</comment>
<evidence type="ECO:0000313" key="3">
    <source>
        <dbReference type="Proteomes" id="UP000752696"/>
    </source>
</evidence>
<keyword evidence="3" id="KW-1185">Reference proteome</keyword>
<keyword evidence="1" id="KW-0472">Membrane</keyword>
<dbReference type="OrthoDB" id="121932at2759"/>
<reference evidence="2" key="1">
    <citation type="submission" date="2020-07" db="EMBL/GenBank/DDBJ databases">
        <authorList>
            <person name="Nazaruddin N."/>
        </authorList>
    </citation>
    <scope>NUCLEOTIDE SEQUENCE</scope>
</reference>
<protein>
    <submittedName>
        <fullName evidence="2">Uncharacterized protein</fullName>
    </submittedName>
</protein>
<feature type="non-terminal residue" evidence="2">
    <location>
        <position position="1"/>
    </location>
</feature>
<sequence>FCVSITELNICKYNQEAINVYDKSDRNNSYLIPYNVTRECATLMNFVDIYDLICTQYIIDVFAQKIIYVFSKIETRKMFKNYFILVLLIKVIVFHSRMC</sequence>
<feature type="transmembrane region" description="Helical" evidence="1">
    <location>
        <begin position="81"/>
        <end position="98"/>
    </location>
</feature>
<organism evidence="2 3">
    <name type="scientific">Heterotrigona itama</name>
    <dbReference type="NCBI Taxonomy" id="395501"/>
    <lineage>
        <taxon>Eukaryota</taxon>
        <taxon>Metazoa</taxon>
        <taxon>Ecdysozoa</taxon>
        <taxon>Arthropoda</taxon>
        <taxon>Hexapoda</taxon>
        <taxon>Insecta</taxon>
        <taxon>Pterygota</taxon>
        <taxon>Neoptera</taxon>
        <taxon>Endopterygota</taxon>
        <taxon>Hymenoptera</taxon>
        <taxon>Apocrita</taxon>
        <taxon>Aculeata</taxon>
        <taxon>Apoidea</taxon>
        <taxon>Anthophila</taxon>
        <taxon>Apidae</taxon>
        <taxon>Heterotrigona</taxon>
    </lineage>
</organism>
<evidence type="ECO:0000256" key="1">
    <source>
        <dbReference type="SAM" id="Phobius"/>
    </source>
</evidence>